<evidence type="ECO:0000313" key="1">
    <source>
        <dbReference type="EMBL" id="ADB63939.1"/>
    </source>
</evidence>
<name>D2S3J2_HALTV</name>
<protein>
    <submittedName>
        <fullName evidence="1">Uncharacterized protein</fullName>
    </submittedName>
</protein>
<dbReference type="GeneID" id="8745857"/>
<keyword evidence="1" id="KW-0614">Plasmid</keyword>
<dbReference type="Proteomes" id="UP000001903">
    <property type="component" value="Plasmid pHTUR05"/>
</dbReference>
<gene>
    <name evidence="1" type="ordered locus">Htur_5052</name>
</gene>
<accession>D2S3J2</accession>
<geneLocation type="plasmid" evidence="1 2">
    <name>pHTUR05</name>
</geneLocation>
<proteinExistence type="predicted"/>
<organism evidence="1 2">
    <name type="scientific">Haloterrigena turkmenica (strain ATCC 51198 / DSM 5511 / JCM 9101 / NCIMB 13204 / VKM B-1734 / 4k)</name>
    <name type="common">Halococcus turkmenicus</name>
    <dbReference type="NCBI Taxonomy" id="543526"/>
    <lineage>
        <taxon>Archaea</taxon>
        <taxon>Methanobacteriati</taxon>
        <taxon>Methanobacteriota</taxon>
        <taxon>Stenosarchaea group</taxon>
        <taxon>Halobacteria</taxon>
        <taxon>Halobacteriales</taxon>
        <taxon>Natrialbaceae</taxon>
        <taxon>Haloterrigena</taxon>
    </lineage>
</organism>
<sequence>MTDAPIDRFDASAPDTATMTVNGREYEFRADDLPALKAIFDDLEIEGAEVPEAEWSAEGFRETLEGDK</sequence>
<dbReference type="AlphaFoldDB" id="D2S3J2"/>
<dbReference type="RefSeq" id="WP_012946178.1">
    <property type="nucleotide sequence ID" value="NC_013748.1"/>
</dbReference>
<evidence type="ECO:0000313" key="2">
    <source>
        <dbReference type="Proteomes" id="UP000001903"/>
    </source>
</evidence>
<reference evidence="1 2" key="1">
    <citation type="journal article" date="2010" name="Stand. Genomic Sci.">
        <title>Complete genome sequence of Haloterrigena turkmenica type strain (4k).</title>
        <authorList>
            <person name="Saunders E."/>
            <person name="Tindall B.J."/>
            <person name="Fahnrich R."/>
            <person name="Lapidus A."/>
            <person name="Copeland A."/>
            <person name="Del Rio T.G."/>
            <person name="Lucas S."/>
            <person name="Chen F."/>
            <person name="Tice H."/>
            <person name="Cheng J.F."/>
            <person name="Han C."/>
            <person name="Detter J.C."/>
            <person name="Bruce D."/>
            <person name="Goodwin L."/>
            <person name="Chain P."/>
            <person name="Pitluck S."/>
            <person name="Pati A."/>
            <person name="Ivanova N."/>
            <person name="Mavromatis K."/>
            <person name="Chen A."/>
            <person name="Palaniappan K."/>
            <person name="Land M."/>
            <person name="Hauser L."/>
            <person name="Chang Y.J."/>
            <person name="Jeffries C.D."/>
            <person name="Brettin T."/>
            <person name="Rohde M."/>
            <person name="Goker M."/>
            <person name="Bristow J."/>
            <person name="Eisen J.A."/>
            <person name="Markowitz V."/>
            <person name="Hugenholtz P."/>
            <person name="Klenk H.P."/>
            <person name="Kyrpides N.C."/>
        </authorList>
    </citation>
    <scope>NUCLEOTIDE SEQUENCE [LARGE SCALE GENOMIC DNA]</scope>
    <source>
        <strain evidence="2">ATCC 51198 / DSM 5511 / JCM 9101 / NCIMB 13204 / VKM B-1734 / 4k</strain>
    </source>
</reference>
<dbReference type="KEGG" id="htu:Htur_5052"/>
<dbReference type="EMBL" id="CP001865">
    <property type="protein sequence ID" value="ADB63939.1"/>
    <property type="molecule type" value="Genomic_DNA"/>
</dbReference>
<keyword evidence="2" id="KW-1185">Reference proteome</keyword>
<dbReference type="HOGENOM" id="CLU_2783977_0_0_2"/>
<dbReference type="OrthoDB" id="376720at2157"/>